<proteinExistence type="predicted"/>
<gene>
    <name evidence="2" type="ORF">QBC35DRAFT_130990</name>
</gene>
<keyword evidence="3" id="KW-1185">Reference proteome</keyword>
<name>A0AAN7ADZ3_9PEZI</name>
<dbReference type="AlphaFoldDB" id="A0AAN7ADZ3"/>
<feature type="compositionally biased region" description="Low complexity" evidence="1">
    <location>
        <begin position="248"/>
        <end position="280"/>
    </location>
</feature>
<feature type="compositionally biased region" description="Polar residues" evidence="1">
    <location>
        <begin position="308"/>
        <end position="318"/>
    </location>
</feature>
<evidence type="ECO:0000256" key="1">
    <source>
        <dbReference type="SAM" id="MobiDB-lite"/>
    </source>
</evidence>
<protein>
    <submittedName>
        <fullName evidence="2">Uncharacterized protein</fullName>
    </submittedName>
</protein>
<evidence type="ECO:0000313" key="3">
    <source>
        <dbReference type="Proteomes" id="UP001302126"/>
    </source>
</evidence>
<reference evidence="2" key="2">
    <citation type="submission" date="2023-05" db="EMBL/GenBank/DDBJ databases">
        <authorList>
            <consortium name="Lawrence Berkeley National Laboratory"/>
            <person name="Steindorff A."/>
            <person name="Hensen N."/>
            <person name="Bonometti L."/>
            <person name="Westerberg I."/>
            <person name="Brannstrom I.O."/>
            <person name="Guillou S."/>
            <person name="Cros-Aarteil S."/>
            <person name="Calhoun S."/>
            <person name="Haridas S."/>
            <person name="Kuo A."/>
            <person name="Mondo S."/>
            <person name="Pangilinan J."/>
            <person name="Riley R."/>
            <person name="Labutti K."/>
            <person name="Andreopoulos B."/>
            <person name="Lipzen A."/>
            <person name="Chen C."/>
            <person name="Yanf M."/>
            <person name="Daum C."/>
            <person name="Ng V."/>
            <person name="Clum A."/>
            <person name="Ohm R."/>
            <person name="Martin F."/>
            <person name="Silar P."/>
            <person name="Natvig D."/>
            <person name="Lalanne C."/>
            <person name="Gautier V."/>
            <person name="Ament-Velasquez S.L."/>
            <person name="Kruys A."/>
            <person name="Hutchinson M.I."/>
            <person name="Powell A.J."/>
            <person name="Barry K."/>
            <person name="Miller A.N."/>
            <person name="Grigoriev I.V."/>
            <person name="Debuchy R."/>
            <person name="Gladieux P."/>
            <person name="Thoren M.H."/>
            <person name="Johannesson H."/>
        </authorList>
    </citation>
    <scope>NUCLEOTIDE SEQUENCE</scope>
    <source>
        <strain evidence="2">PSN309</strain>
    </source>
</reference>
<sequence>MSYSGEDPSGKPVVVLNKFGRPAPATDLTPEQRERILRQLSVPIEALPQPLFWTAPFVSPPLPDRVAGSLNAAQWRVNRPLNSDEADACALAVAQATRTRGWGVPVWLAATTFFVNRGKHSFQFPFWQPQGVNFNAYAFPHPKKPFLQGLSAVRAWHATRFAAYATILYYFTVPFFGAWGELTASVRWATDARLKQYHEEILKLEGQRKRERSSGLPSARTTPPAQQQQQRDGADTASYDWPSAADMQQQEQQQQPQQPAQPSRQRHQPPSWSQQPQSQSRTKDDDDSFLFDDASPVAPTERKPQPATPSSGTTTWEQLRSRAKTGGNTWAKEDSDGGRPQRGESYTYSESDQEKNYAKEQAQREFDAMLERERSGKGDGNKRW</sequence>
<feature type="compositionally biased region" description="Basic and acidic residues" evidence="1">
    <location>
        <begin position="331"/>
        <end position="342"/>
    </location>
</feature>
<feature type="compositionally biased region" description="Low complexity" evidence="1">
    <location>
        <begin position="219"/>
        <end position="231"/>
    </location>
</feature>
<organism evidence="2 3">
    <name type="scientific">Podospora australis</name>
    <dbReference type="NCBI Taxonomy" id="1536484"/>
    <lineage>
        <taxon>Eukaryota</taxon>
        <taxon>Fungi</taxon>
        <taxon>Dikarya</taxon>
        <taxon>Ascomycota</taxon>
        <taxon>Pezizomycotina</taxon>
        <taxon>Sordariomycetes</taxon>
        <taxon>Sordariomycetidae</taxon>
        <taxon>Sordariales</taxon>
        <taxon>Podosporaceae</taxon>
        <taxon>Podospora</taxon>
    </lineage>
</organism>
<dbReference type="EMBL" id="MU864582">
    <property type="protein sequence ID" value="KAK4183054.1"/>
    <property type="molecule type" value="Genomic_DNA"/>
</dbReference>
<dbReference type="Proteomes" id="UP001302126">
    <property type="component" value="Unassembled WGS sequence"/>
</dbReference>
<feature type="compositionally biased region" description="Basic and acidic residues" evidence="1">
    <location>
        <begin position="352"/>
        <end position="384"/>
    </location>
</feature>
<feature type="region of interest" description="Disordered" evidence="1">
    <location>
        <begin position="205"/>
        <end position="384"/>
    </location>
</feature>
<evidence type="ECO:0000313" key="2">
    <source>
        <dbReference type="EMBL" id="KAK4183054.1"/>
    </source>
</evidence>
<accession>A0AAN7ADZ3</accession>
<comment type="caution">
    <text evidence="2">The sequence shown here is derived from an EMBL/GenBank/DDBJ whole genome shotgun (WGS) entry which is preliminary data.</text>
</comment>
<reference evidence="2" key="1">
    <citation type="journal article" date="2023" name="Mol. Phylogenet. Evol.">
        <title>Genome-scale phylogeny and comparative genomics of the fungal order Sordariales.</title>
        <authorList>
            <person name="Hensen N."/>
            <person name="Bonometti L."/>
            <person name="Westerberg I."/>
            <person name="Brannstrom I.O."/>
            <person name="Guillou S."/>
            <person name="Cros-Aarteil S."/>
            <person name="Calhoun S."/>
            <person name="Haridas S."/>
            <person name="Kuo A."/>
            <person name="Mondo S."/>
            <person name="Pangilinan J."/>
            <person name="Riley R."/>
            <person name="LaButti K."/>
            <person name="Andreopoulos B."/>
            <person name="Lipzen A."/>
            <person name="Chen C."/>
            <person name="Yan M."/>
            <person name="Daum C."/>
            <person name="Ng V."/>
            <person name="Clum A."/>
            <person name="Steindorff A."/>
            <person name="Ohm R.A."/>
            <person name="Martin F."/>
            <person name="Silar P."/>
            <person name="Natvig D.O."/>
            <person name="Lalanne C."/>
            <person name="Gautier V."/>
            <person name="Ament-Velasquez S.L."/>
            <person name="Kruys A."/>
            <person name="Hutchinson M.I."/>
            <person name="Powell A.J."/>
            <person name="Barry K."/>
            <person name="Miller A.N."/>
            <person name="Grigoriev I.V."/>
            <person name="Debuchy R."/>
            <person name="Gladieux P."/>
            <person name="Hiltunen Thoren M."/>
            <person name="Johannesson H."/>
        </authorList>
    </citation>
    <scope>NUCLEOTIDE SEQUENCE</scope>
    <source>
        <strain evidence="2">PSN309</strain>
    </source>
</reference>